<dbReference type="EMBL" id="GBXM01028384">
    <property type="protein sequence ID" value="JAH80193.1"/>
    <property type="molecule type" value="Transcribed_RNA"/>
</dbReference>
<proteinExistence type="predicted"/>
<name>A0A0E9VSG0_ANGAN</name>
<reference evidence="1" key="1">
    <citation type="submission" date="2014-11" db="EMBL/GenBank/DDBJ databases">
        <authorList>
            <person name="Amaro Gonzalez C."/>
        </authorList>
    </citation>
    <scope>NUCLEOTIDE SEQUENCE</scope>
</reference>
<organism evidence="1">
    <name type="scientific">Anguilla anguilla</name>
    <name type="common">European freshwater eel</name>
    <name type="synonym">Muraena anguilla</name>
    <dbReference type="NCBI Taxonomy" id="7936"/>
    <lineage>
        <taxon>Eukaryota</taxon>
        <taxon>Metazoa</taxon>
        <taxon>Chordata</taxon>
        <taxon>Craniata</taxon>
        <taxon>Vertebrata</taxon>
        <taxon>Euteleostomi</taxon>
        <taxon>Actinopterygii</taxon>
        <taxon>Neopterygii</taxon>
        <taxon>Teleostei</taxon>
        <taxon>Anguilliformes</taxon>
        <taxon>Anguillidae</taxon>
        <taxon>Anguilla</taxon>
    </lineage>
</organism>
<protein>
    <submittedName>
        <fullName evidence="1">Uncharacterized protein</fullName>
    </submittedName>
</protein>
<accession>A0A0E9VSG0</accession>
<dbReference type="AlphaFoldDB" id="A0A0E9VSG0"/>
<sequence length="27" mass="3205">MCTEKNRKQEMRNVDRCCFGGEPNRDS</sequence>
<reference evidence="1" key="2">
    <citation type="journal article" date="2015" name="Fish Shellfish Immunol.">
        <title>Early steps in the European eel (Anguilla anguilla)-Vibrio vulnificus interaction in the gills: Role of the RtxA13 toxin.</title>
        <authorList>
            <person name="Callol A."/>
            <person name="Pajuelo D."/>
            <person name="Ebbesson L."/>
            <person name="Teles M."/>
            <person name="MacKenzie S."/>
            <person name="Amaro C."/>
        </authorList>
    </citation>
    <scope>NUCLEOTIDE SEQUENCE</scope>
</reference>
<evidence type="ECO:0000313" key="1">
    <source>
        <dbReference type="EMBL" id="JAH80193.1"/>
    </source>
</evidence>